<evidence type="ECO:0000256" key="1">
    <source>
        <dbReference type="ARBA" id="ARBA00004123"/>
    </source>
</evidence>
<dbReference type="PANTHER" id="PTHR37534">
    <property type="entry name" value="TRANSCRIPTIONAL ACTIVATOR PROTEIN UGA3"/>
    <property type="match status" value="1"/>
</dbReference>
<name>A0A0A2VLB4_BEABA</name>
<dbReference type="AlphaFoldDB" id="A0A0A2VLB4"/>
<dbReference type="HOGENOM" id="CLU_020030_3_1_1"/>
<dbReference type="InterPro" id="IPR021858">
    <property type="entry name" value="Fun_TF"/>
</dbReference>
<dbReference type="EMBL" id="ANFO01000732">
    <property type="protein sequence ID" value="KGQ07107.1"/>
    <property type="molecule type" value="Genomic_DNA"/>
</dbReference>
<feature type="region of interest" description="Disordered" evidence="3">
    <location>
        <begin position="143"/>
        <end position="167"/>
    </location>
</feature>
<comment type="caution">
    <text evidence="4">The sequence shown here is derived from an EMBL/GenBank/DDBJ whole genome shotgun (WGS) entry which is preliminary data.</text>
</comment>
<dbReference type="GO" id="GO:0003700">
    <property type="term" value="F:DNA-binding transcription factor activity"/>
    <property type="evidence" value="ECO:0007669"/>
    <property type="project" value="TreeGrafter"/>
</dbReference>
<keyword evidence="2" id="KW-0539">Nucleus</keyword>
<dbReference type="GO" id="GO:0045944">
    <property type="term" value="P:positive regulation of transcription by RNA polymerase II"/>
    <property type="evidence" value="ECO:0007669"/>
    <property type="project" value="TreeGrafter"/>
</dbReference>
<dbReference type="PANTHER" id="PTHR37534:SF51">
    <property type="entry name" value="ACRIFLAVINE SENSITIVITY CONTROL PROTEIN ACR-2"/>
    <property type="match status" value="1"/>
</dbReference>
<comment type="subcellular location">
    <subcellularLocation>
        <location evidence="1">Nucleus</location>
    </subcellularLocation>
</comment>
<reference evidence="4 5" key="1">
    <citation type="submission" date="2012-10" db="EMBL/GenBank/DDBJ databases">
        <title>Genome sequencing and analysis of entomopathogenic fungi Beauveria bassiana D1-5.</title>
        <authorList>
            <person name="Li Q."/>
            <person name="Wang L."/>
            <person name="Zhang Z."/>
            <person name="Wang Q."/>
            <person name="Ren J."/>
            <person name="Wang M."/>
            <person name="Xu W."/>
            <person name="Wang J."/>
            <person name="Lu Y."/>
            <person name="Du Q."/>
            <person name="Sun Z."/>
        </authorList>
    </citation>
    <scope>NUCLEOTIDE SEQUENCE [LARGE SCALE GENOMIC DNA]</scope>
    <source>
        <strain evidence="4 5">D1-5</strain>
    </source>
</reference>
<evidence type="ECO:0000256" key="3">
    <source>
        <dbReference type="SAM" id="MobiDB-lite"/>
    </source>
</evidence>
<dbReference type="OrthoDB" id="5380854at2759"/>
<evidence type="ECO:0000313" key="5">
    <source>
        <dbReference type="Proteomes" id="UP000030106"/>
    </source>
</evidence>
<dbReference type="STRING" id="1245745.A0A0A2VLB4"/>
<dbReference type="eggNOG" id="ENOG502SI0U">
    <property type="taxonomic scope" value="Eukaryota"/>
</dbReference>
<evidence type="ECO:0000256" key="2">
    <source>
        <dbReference type="ARBA" id="ARBA00023242"/>
    </source>
</evidence>
<dbReference type="Proteomes" id="UP000030106">
    <property type="component" value="Unassembled WGS sequence"/>
</dbReference>
<proteinExistence type="predicted"/>
<gene>
    <name evidence="4" type="ORF">BBAD15_g7560</name>
</gene>
<evidence type="ECO:0000313" key="4">
    <source>
        <dbReference type="EMBL" id="KGQ07107.1"/>
    </source>
</evidence>
<organism evidence="4 5">
    <name type="scientific">Beauveria bassiana D1-5</name>
    <dbReference type="NCBI Taxonomy" id="1245745"/>
    <lineage>
        <taxon>Eukaryota</taxon>
        <taxon>Fungi</taxon>
        <taxon>Dikarya</taxon>
        <taxon>Ascomycota</taxon>
        <taxon>Pezizomycotina</taxon>
        <taxon>Sordariomycetes</taxon>
        <taxon>Hypocreomycetidae</taxon>
        <taxon>Hypocreales</taxon>
        <taxon>Cordycipitaceae</taxon>
        <taxon>Beauveria</taxon>
    </lineage>
</organism>
<feature type="compositionally biased region" description="Polar residues" evidence="3">
    <location>
        <begin position="8"/>
        <end position="19"/>
    </location>
</feature>
<accession>A0A0A2VLB4</accession>
<sequence length="609" mass="66786">MRDGRRVNAQNGAVNNEQPQRPLAKVLVLSATTGKASLNPRPTNPPEPSDTAAPNAPRLREAVNTPGLCRKTSPATTVVAVVYAVTECLGYGKVYVWTEGIDAQGKVKPSPGVRRAAHGENHGVAGHPSLVLHSGPPPLPPPAMGTISDRHHPVGTSKSPRNPTDTAMPTLPQYSAQQKMGGHATYLVPSQLTDPVYQDLDPTSRIYLAHFANRVCQDLVARDELGTNPFRELIPLTRRHPLLLNIIIATSALHLANSLSPTTSLSAAISDPGGYLAQLRSKDLVSQNAVIHALTAKQNAFYHLKKVLETLDPAGSEVTLAAMHFFVKFDLIDLERGENQSWKKHLKGASDVLALLTAAEPRDVTNLKLRDCVVADCFIYHILGSTLTSGPWAAQITHYAFELLPVLKRTEVNSYLSCPSEILQIILKASQLSYETPCTDWNLAAVDQALMLIREVSGFNIPAWATQLQQASNVKDIESRIHVASAHRSAVCLYIFQALPLARAVQAVDTQALVDDILHHLSQIGKADPYFKASSWPTFIAGAESRDAEKRVWTLTRLMEIWEVCPWGYVFTAIEMLKATWQMQDTRPEDENVNWLQALKAMKFQGLIV</sequence>
<dbReference type="GO" id="GO:0005634">
    <property type="term" value="C:nucleus"/>
    <property type="evidence" value="ECO:0007669"/>
    <property type="project" value="UniProtKB-SubCell"/>
</dbReference>
<dbReference type="GO" id="GO:0000976">
    <property type="term" value="F:transcription cis-regulatory region binding"/>
    <property type="evidence" value="ECO:0007669"/>
    <property type="project" value="TreeGrafter"/>
</dbReference>
<dbReference type="Pfam" id="PF11951">
    <property type="entry name" value="Fungal_trans_2"/>
    <property type="match status" value="1"/>
</dbReference>
<protein>
    <submittedName>
        <fullName evidence="4">Acriflavine sensitivity control protein acr-2</fullName>
    </submittedName>
</protein>
<feature type="compositionally biased region" description="Polar residues" evidence="3">
    <location>
        <begin position="156"/>
        <end position="167"/>
    </location>
</feature>
<feature type="region of interest" description="Disordered" evidence="3">
    <location>
        <begin position="1"/>
        <end position="57"/>
    </location>
</feature>